<evidence type="ECO:0000313" key="2">
    <source>
        <dbReference type="Proteomes" id="UP000078599"/>
    </source>
</evidence>
<dbReference type="EMBL" id="CTRI01000023">
    <property type="protein sequence ID" value="CQR33433.1"/>
    <property type="molecule type" value="Genomic_DNA"/>
</dbReference>
<organism evidence="1 2">
    <name type="scientific">Thiomonas arsenitoxydans (strain DSM 22701 / CIP 110005 / 3As)</name>
    <dbReference type="NCBI Taxonomy" id="426114"/>
    <lineage>
        <taxon>Bacteria</taxon>
        <taxon>Pseudomonadati</taxon>
        <taxon>Pseudomonadota</taxon>
        <taxon>Betaproteobacteria</taxon>
        <taxon>Burkholderiales</taxon>
        <taxon>Thiomonas</taxon>
    </lineage>
</organism>
<evidence type="ECO:0000313" key="1">
    <source>
        <dbReference type="EMBL" id="CQR33433.1"/>
    </source>
</evidence>
<name>A0ABP1Z336_THIA3</name>
<sequence>MLRGNPFTRQFTIGHCLQGADRAGFGALGKGRHHRGMRHIARIAAVERGHMLQRIEVFAPMVGNRTGIGEIALVHLFDIRGIAAEEIGIGFEFLHQHMRSQSAGHPGAQWENILPRLGLPDWRIAALEGPGLKRVWQHSSTQF</sequence>
<protein>
    <submittedName>
        <fullName evidence="1">Uncharacterized protein</fullName>
    </submittedName>
</protein>
<proteinExistence type="predicted"/>
<keyword evidence="2" id="KW-1185">Reference proteome</keyword>
<accession>A0ABP1Z336</accession>
<reference evidence="1 2" key="1">
    <citation type="submission" date="2015-03" db="EMBL/GenBank/DDBJ databases">
        <authorList>
            <person name="Regsiter A."/>
            <person name="william w."/>
        </authorList>
    </citation>
    <scope>NUCLEOTIDE SEQUENCE [LARGE SCALE GENOMIC DNA]</scope>
    <source>
        <strain evidence="1 2">CB1</strain>
    </source>
</reference>
<gene>
    <name evidence="1" type="ORF">THICB1_30135</name>
</gene>
<comment type="caution">
    <text evidence="1">The sequence shown here is derived from an EMBL/GenBank/DDBJ whole genome shotgun (WGS) entry which is preliminary data.</text>
</comment>
<dbReference type="Proteomes" id="UP000078599">
    <property type="component" value="Unassembled WGS sequence"/>
</dbReference>